<gene>
    <name evidence="1" type="ORF">B296_00038371</name>
</gene>
<dbReference type="AlphaFoldDB" id="A0A426XS27"/>
<reference evidence="1 2" key="1">
    <citation type="journal article" date="2014" name="Agronomy (Basel)">
        <title>A Draft Genome Sequence for Ensete ventricosum, the Drought-Tolerant Tree Against Hunger.</title>
        <authorList>
            <person name="Harrison J."/>
            <person name="Moore K.A."/>
            <person name="Paszkiewicz K."/>
            <person name="Jones T."/>
            <person name="Grant M."/>
            <person name="Ambacheew D."/>
            <person name="Muzemil S."/>
            <person name="Studholme D.J."/>
        </authorList>
    </citation>
    <scope>NUCLEOTIDE SEQUENCE [LARGE SCALE GENOMIC DNA]</scope>
</reference>
<organism evidence="1 2">
    <name type="scientific">Ensete ventricosum</name>
    <name type="common">Abyssinian banana</name>
    <name type="synonym">Musa ensete</name>
    <dbReference type="NCBI Taxonomy" id="4639"/>
    <lineage>
        <taxon>Eukaryota</taxon>
        <taxon>Viridiplantae</taxon>
        <taxon>Streptophyta</taxon>
        <taxon>Embryophyta</taxon>
        <taxon>Tracheophyta</taxon>
        <taxon>Spermatophyta</taxon>
        <taxon>Magnoliopsida</taxon>
        <taxon>Liliopsida</taxon>
        <taxon>Zingiberales</taxon>
        <taxon>Musaceae</taxon>
        <taxon>Ensete</taxon>
    </lineage>
</organism>
<protein>
    <submittedName>
        <fullName evidence="1">Uncharacterized protein</fullName>
    </submittedName>
</protein>
<proteinExistence type="predicted"/>
<sequence>MRSVAYDSPFGELGLIPPEYLSCWSNFPLYILPPLEVSETTIPFGPVLLNNLYLVLPSQMHLLDCDSSPIQSLLHPSRLHTRDNGPLQTEGPTSAYKILGASPCVTTLWVPLTPSRSCNYNITMGT</sequence>
<accession>A0A426XS27</accession>
<evidence type="ECO:0000313" key="1">
    <source>
        <dbReference type="EMBL" id="RRT42288.1"/>
    </source>
</evidence>
<name>A0A426XS27_ENSVE</name>
<dbReference type="Proteomes" id="UP000287651">
    <property type="component" value="Unassembled WGS sequence"/>
</dbReference>
<dbReference type="EMBL" id="AMZH03017951">
    <property type="protein sequence ID" value="RRT42288.1"/>
    <property type="molecule type" value="Genomic_DNA"/>
</dbReference>
<evidence type="ECO:0000313" key="2">
    <source>
        <dbReference type="Proteomes" id="UP000287651"/>
    </source>
</evidence>
<comment type="caution">
    <text evidence="1">The sequence shown here is derived from an EMBL/GenBank/DDBJ whole genome shotgun (WGS) entry which is preliminary data.</text>
</comment>